<comment type="function">
    <text evidence="4">Protein phosphatase inhibitor that specifically inhibits protein phosphatase 2A (PP2A) during mitosis.</text>
</comment>
<comment type="subcellular location">
    <subcellularLocation>
        <location evidence="4">Cytoplasm</location>
    </subcellularLocation>
</comment>
<proteinExistence type="inferred from homology"/>
<dbReference type="GO" id="GO:0051301">
    <property type="term" value="P:cell division"/>
    <property type="evidence" value="ECO:0007669"/>
    <property type="project" value="UniProtKB-KW"/>
</dbReference>
<protein>
    <submittedName>
        <fullName evidence="7">cAMP regulated phosphoprotein 19</fullName>
    </submittedName>
</protein>
<evidence type="ECO:0000256" key="5">
    <source>
        <dbReference type="SAM" id="MobiDB-lite"/>
    </source>
</evidence>
<evidence type="ECO:0000256" key="1">
    <source>
        <dbReference type="ARBA" id="ARBA00010520"/>
    </source>
</evidence>
<dbReference type="PANTHER" id="PTHR10358">
    <property type="entry name" value="ENDOSULFINE"/>
    <property type="match status" value="1"/>
</dbReference>
<dbReference type="Pfam" id="PF04667">
    <property type="entry name" value="Endosulfine"/>
    <property type="match status" value="1"/>
</dbReference>
<dbReference type="GO" id="GO:0004864">
    <property type="term" value="F:protein phosphatase inhibitor activity"/>
    <property type="evidence" value="ECO:0007669"/>
    <property type="project" value="UniProtKB-KW"/>
</dbReference>
<keyword evidence="4" id="KW-0132">Cell division</keyword>
<evidence type="ECO:0000313" key="6">
    <source>
        <dbReference type="Proteomes" id="UP000095280"/>
    </source>
</evidence>
<evidence type="ECO:0000256" key="4">
    <source>
        <dbReference type="RuleBase" id="RU363120"/>
    </source>
</evidence>
<comment type="similarity">
    <text evidence="1 4">Belongs to the endosulfine family.</text>
</comment>
<keyword evidence="4" id="KW-0963">Cytoplasm</keyword>
<keyword evidence="3 4" id="KW-0650">Protein phosphatase inhibitor</keyword>
<organism evidence="6 7">
    <name type="scientific">Macrostomum lignano</name>
    <dbReference type="NCBI Taxonomy" id="282301"/>
    <lineage>
        <taxon>Eukaryota</taxon>
        <taxon>Metazoa</taxon>
        <taxon>Spiralia</taxon>
        <taxon>Lophotrochozoa</taxon>
        <taxon>Platyhelminthes</taxon>
        <taxon>Rhabditophora</taxon>
        <taxon>Macrostomorpha</taxon>
        <taxon>Macrostomida</taxon>
        <taxon>Macrostomidae</taxon>
        <taxon>Macrostomum</taxon>
    </lineage>
</organism>
<feature type="region of interest" description="Disordered" evidence="5">
    <location>
        <begin position="209"/>
        <end position="248"/>
    </location>
</feature>
<feature type="compositionally biased region" description="Low complexity" evidence="5">
    <location>
        <begin position="223"/>
        <end position="240"/>
    </location>
</feature>
<dbReference type="AlphaFoldDB" id="A0A1I8GJY7"/>
<dbReference type="GO" id="GO:0005737">
    <property type="term" value="C:cytoplasm"/>
    <property type="evidence" value="ECO:0007669"/>
    <property type="project" value="UniProtKB-SubCell"/>
</dbReference>
<name>A0A1I8GJY7_9PLAT</name>
<evidence type="ECO:0000313" key="7">
    <source>
        <dbReference type="WBParaSite" id="maker-uti_cns_0002255-snap-gene-0.2-mRNA-1"/>
    </source>
</evidence>
<keyword evidence="4" id="KW-0131">Cell cycle</keyword>
<keyword evidence="6" id="KW-1185">Reference proteome</keyword>
<dbReference type="WBParaSite" id="maker-uti_cns_0002255-snap-gene-0.2-mRNA-1">
    <property type="protein sequence ID" value="maker-uti_cns_0002255-snap-gene-0.2-mRNA-1"/>
    <property type="gene ID" value="maker-uti_cns_0002255-snap-gene-0.2"/>
</dbReference>
<evidence type="ECO:0000256" key="2">
    <source>
        <dbReference type="ARBA" id="ARBA00022776"/>
    </source>
</evidence>
<evidence type="ECO:0000256" key="3">
    <source>
        <dbReference type="ARBA" id="ARBA00023272"/>
    </source>
</evidence>
<dbReference type="Proteomes" id="UP000095280">
    <property type="component" value="Unplaced"/>
</dbReference>
<reference evidence="7" key="1">
    <citation type="submission" date="2016-11" db="UniProtKB">
        <authorList>
            <consortium name="WormBaseParasite"/>
        </authorList>
    </citation>
    <scope>IDENTIFICATION</scope>
</reference>
<sequence>AWTLTESLEQQVDIRPLTLIRPSDLLRRRRLQLAGHIICAESGRRALDCLLADAGAPDLAGGVAFIRDLALKRALKQVMSTTPGQSNSVSIEQTEEAKLKQKYPNLNRKSIGSSVLHKRLNNKGQKYFDSGDYNMAKAKQQKIAEQQLKEPVRLFEEKHRGAADALLLLFSLLFPPLTSLCNHPPLLLRDAVPHCRNFVFESSSETERLSLSHSDVEEPSVEAATTAGAAAASTGAASASESPMEPPLSKLAACGTPLSRTPSAMSTRPVRSSGMPLSPKHCSMVLMRDTFRSLVAKVKN</sequence>
<dbReference type="InterPro" id="IPR006760">
    <property type="entry name" value="Endosulphine"/>
</dbReference>
<keyword evidence="2 4" id="KW-0498">Mitosis</keyword>
<accession>A0A1I8GJY7</accession>
<dbReference type="PANTHER" id="PTHR10358:SF6">
    <property type="entry name" value="ENDOSULFINE, ISOFORM A"/>
    <property type="match status" value="1"/>
</dbReference>